<evidence type="ECO:0000313" key="2">
    <source>
        <dbReference type="EMBL" id="SFR37591.1"/>
    </source>
</evidence>
<gene>
    <name evidence="2" type="ORF">SAMN04487947_0623</name>
</gene>
<keyword evidence="1" id="KW-1133">Transmembrane helix</keyword>
<keyword evidence="1" id="KW-0472">Membrane</keyword>
<dbReference type="RefSeq" id="WP_089804490.1">
    <property type="nucleotide sequence ID" value="NZ_FOYT01000001.1"/>
</dbReference>
<dbReference type="Proteomes" id="UP000198531">
    <property type="component" value="Unassembled WGS sequence"/>
</dbReference>
<proteinExistence type="predicted"/>
<organism evidence="2 3">
    <name type="scientific">Halogeometricum rufum</name>
    <dbReference type="NCBI Taxonomy" id="553469"/>
    <lineage>
        <taxon>Archaea</taxon>
        <taxon>Methanobacteriati</taxon>
        <taxon>Methanobacteriota</taxon>
        <taxon>Stenosarchaea group</taxon>
        <taxon>Halobacteria</taxon>
        <taxon>Halobacteriales</taxon>
        <taxon>Haloferacaceae</taxon>
        <taxon>Halogeometricum</taxon>
    </lineage>
</organism>
<feature type="transmembrane region" description="Helical" evidence="1">
    <location>
        <begin position="34"/>
        <end position="55"/>
    </location>
</feature>
<keyword evidence="1" id="KW-0812">Transmembrane</keyword>
<dbReference type="EMBL" id="FOYT01000001">
    <property type="protein sequence ID" value="SFR37591.1"/>
    <property type="molecule type" value="Genomic_DNA"/>
</dbReference>
<keyword evidence="3" id="KW-1185">Reference proteome</keyword>
<name>A0A1I6G629_9EURY</name>
<accession>A0A1I6G629</accession>
<reference evidence="3" key="1">
    <citation type="submission" date="2016-10" db="EMBL/GenBank/DDBJ databases">
        <authorList>
            <person name="Varghese N."/>
            <person name="Submissions S."/>
        </authorList>
    </citation>
    <scope>NUCLEOTIDE SEQUENCE [LARGE SCALE GENOMIC DNA]</scope>
    <source>
        <strain evidence="3">CGMCC 1.7736</strain>
    </source>
</reference>
<protein>
    <submittedName>
        <fullName evidence="2">Uncharacterized protein</fullName>
    </submittedName>
</protein>
<sequence>MSEESPRRLLLVAVSVGLAASAQTYRVLAGEGGIWAVTALVGLSLVALASGWQLWSRRR</sequence>
<evidence type="ECO:0000256" key="1">
    <source>
        <dbReference type="SAM" id="Phobius"/>
    </source>
</evidence>
<dbReference type="AlphaFoldDB" id="A0A1I6G629"/>
<evidence type="ECO:0000313" key="3">
    <source>
        <dbReference type="Proteomes" id="UP000198531"/>
    </source>
</evidence>